<dbReference type="GO" id="GO:0005975">
    <property type="term" value="P:carbohydrate metabolic process"/>
    <property type="evidence" value="ECO:0007669"/>
    <property type="project" value="InterPro"/>
</dbReference>
<sequence length="176" mass="19711">MKAVFLDRDGVINKAIVKDQKPYPPANLSQLEILPSVDLALNNLHDNGYKLIVVTNQPDVARGVTKHKTVEEINSFLQSCLPIDEILCCFHDNSDNCECRKPKPGAILDAGKKYNIDLAESFMVGDRWRDIEAGTAAGCKTIFLDYGYNEKQPLHLDYRVRSLYEASQIILGEKNG</sequence>
<evidence type="ECO:0000256" key="7">
    <source>
        <dbReference type="ARBA" id="ARBA00031828"/>
    </source>
</evidence>
<keyword evidence="4" id="KW-0479">Metal-binding</keyword>
<evidence type="ECO:0000256" key="5">
    <source>
        <dbReference type="ARBA" id="ARBA00022801"/>
    </source>
</evidence>
<evidence type="ECO:0000256" key="3">
    <source>
        <dbReference type="ARBA" id="ARBA00022490"/>
    </source>
</evidence>
<gene>
    <name evidence="8" type="ORF">METZ01_LOCUS414484</name>
</gene>
<dbReference type="PANTHER" id="PTHR42891:SF1">
    <property type="entry name" value="D-GLYCERO-BETA-D-MANNO-HEPTOSE-1,7-BISPHOSPHATE 7-PHOSPHATASE"/>
    <property type="match status" value="1"/>
</dbReference>
<dbReference type="Pfam" id="PF13242">
    <property type="entry name" value="Hydrolase_like"/>
    <property type="match status" value="1"/>
</dbReference>
<dbReference type="EMBL" id="UINC01162077">
    <property type="protein sequence ID" value="SVD61630.1"/>
    <property type="molecule type" value="Genomic_DNA"/>
</dbReference>
<keyword evidence="3" id="KW-0963">Cytoplasm</keyword>
<protein>
    <recommendedName>
        <fullName evidence="7">D,D-heptose 1,7-bisphosphate phosphatase</fullName>
    </recommendedName>
</protein>
<dbReference type="GO" id="GO:0046872">
    <property type="term" value="F:metal ion binding"/>
    <property type="evidence" value="ECO:0007669"/>
    <property type="project" value="UniProtKB-KW"/>
</dbReference>
<evidence type="ECO:0000313" key="8">
    <source>
        <dbReference type="EMBL" id="SVD61630.1"/>
    </source>
</evidence>
<dbReference type="PANTHER" id="PTHR42891">
    <property type="entry name" value="D-GLYCERO-BETA-D-MANNO-HEPTOSE-1,7-BISPHOSPHATE 7-PHOSPHATASE"/>
    <property type="match status" value="1"/>
</dbReference>
<dbReference type="InterPro" id="IPR004446">
    <property type="entry name" value="Heptose_bisP_phosphatase"/>
</dbReference>
<evidence type="ECO:0000256" key="4">
    <source>
        <dbReference type="ARBA" id="ARBA00022723"/>
    </source>
</evidence>
<organism evidence="8">
    <name type="scientific">marine metagenome</name>
    <dbReference type="NCBI Taxonomy" id="408172"/>
    <lineage>
        <taxon>unclassified sequences</taxon>
        <taxon>metagenomes</taxon>
        <taxon>ecological metagenomes</taxon>
    </lineage>
</organism>
<dbReference type="NCBIfam" id="TIGR01662">
    <property type="entry name" value="HAD-SF-IIIA"/>
    <property type="match status" value="1"/>
</dbReference>
<evidence type="ECO:0000256" key="2">
    <source>
        <dbReference type="ARBA" id="ARBA00005628"/>
    </source>
</evidence>
<dbReference type="GO" id="GO:0016791">
    <property type="term" value="F:phosphatase activity"/>
    <property type="evidence" value="ECO:0007669"/>
    <property type="project" value="InterPro"/>
</dbReference>
<comment type="subcellular location">
    <subcellularLocation>
        <location evidence="1">Cytoplasm</location>
    </subcellularLocation>
</comment>
<dbReference type="InterPro" id="IPR006543">
    <property type="entry name" value="Histidinol-phos"/>
</dbReference>
<dbReference type="InterPro" id="IPR023214">
    <property type="entry name" value="HAD_sf"/>
</dbReference>
<comment type="similarity">
    <text evidence="2">Belongs to the GmhB family.</text>
</comment>
<evidence type="ECO:0000256" key="1">
    <source>
        <dbReference type="ARBA" id="ARBA00004496"/>
    </source>
</evidence>
<dbReference type="SUPFAM" id="SSF56784">
    <property type="entry name" value="HAD-like"/>
    <property type="match status" value="1"/>
</dbReference>
<name>A0A382WSR7_9ZZZZ</name>
<dbReference type="InterPro" id="IPR006549">
    <property type="entry name" value="HAD-SF_hydro_IIIA"/>
</dbReference>
<reference evidence="8" key="1">
    <citation type="submission" date="2018-05" db="EMBL/GenBank/DDBJ databases">
        <authorList>
            <person name="Lanie J.A."/>
            <person name="Ng W.-L."/>
            <person name="Kazmierczak K.M."/>
            <person name="Andrzejewski T.M."/>
            <person name="Davidsen T.M."/>
            <person name="Wayne K.J."/>
            <person name="Tettelin H."/>
            <person name="Glass J.I."/>
            <person name="Rusch D."/>
            <person name="Podicherti R."/>
            <person name="Tsui H.-C.T."/>
            <person name="Winkler M.E."/>
        </authorList>
    </citation>
    <scope>NUCLEOTIDE SEQUENCE</scope>
</reference>
<proteinExistence type="inferred from homology"/>
<dbReference type="GO" id="GO:0005737">
    <property type="term" value="C:cytoplasm"/>
    <property type="evidence" value="ECO:0007669"/>
    <property type="project" value="UniProtKB-SubCell"/>
</dbReference>
<keyword evidence="5" id="KW-0378">Hydrolase</keyword>
<dbReference type="Gene3D" id="3.40.50.1000">
    <property type="entry name" value="HAD superfamily/HAD-like"/>
    <property type="match status" value="1"/>
</dbReference>
<evidence type="ECO:0000256" key="6">
    <source>
        <dbReference type="ARBA" id="ARBA00023277"/>
    </source>
</evidence>
<dbReference type="NCBIfam" id="TIGR01656">
    <property type="entry name" value="Histidinol-ppas"/>
    <property type="match status" value="1"/>
</dbReference>
<dbReference type="AlphaFoldDB" id="A0A382WSR7"/>
<dbReference type="InterPro" id="IPR036412">
    <property type="entry name" value="HAD-like_sf"/>
</dbReference>
<accession>A0A382WSR7</accession>
<dbReference type="CDD" id="cd07503">
    <property type="entry name" value="HAD_HisB-N"/>
    <property type="match status" value="1"/>
</dbReference>
<keyword evidence="6" id="KW-0119">Carbohydrate metabolism</keyword>
<dbReference type="PIRSF" id="PIRSF004682">
    <property type="entry name" value="GmhB"/>
    <property type="match status" value="1"/>
</dbReference>